<dbReference type="PANTHER" id="PTHR43479:SF8">
    <property type="entry name" value="TRANSCRIPTIONAL REGULATOR, TETR FAMILY"/>
    <property type="match status" value="1"/>
</dbReference>
<reference evidence="5 6" key="1">
    <citation type="journal article" date="2008" name="J. Bacteriol.">
        <title>Complete genome sequence of the mosquitocidal bacterium Bacillus sphaericus C3-41 and comparison with those of closely related Bacillus species.</title>
        <authorList>
            <person name="Hu X."/>
            <person name="Fan W."/>
            <person name="Han B."/>
            <person name="Liu H."/>
            <person name="Zheng D."/>
            <person name="Li Q."/>
            <person name="Dong W."/>
            <person name="Yan J."/>
            <person name="Gao M."/>
            <person name="Berry C."/>
            <person name="Yuan Z."/>
        </authorList>
    </citation>
    <scope>NUCLEOTIDE SEQUENCE [LARGE SCALE GENOMIC DNA]</scope>
    <source>
        <strain evidence="5 6">C3-41</strain>
    </source>
</reference>
<dbReference type="EMBL" id="CP000817">
    <property type="protein sequence ID" value="ACA38741.1"/>
    <property type="molecule type" value="Genomic_DNA"/>
</dbReference>
<feature type="domain" description="HTH tetR-type" evidence="4">
    <location>
        <begin position="15"/>
        <end position="75"/>
    </location>
</feature>
<evidence type="ECO:0000259" key="4">
    <source>
        <dbReference type="PROSITE" id="PS50977"/>
    </source>
</evidence>
<proteinExistence type="predicted"/>
<gene>
    <name evidence="5" type="primary">ydgC</name>
    <name evidence="5" type="ordered locus">Bsph_1131</name>
</gene>
<dbReference type="GO" id="GO:0003677">
    <property type="term" value="F:DNA binding"/>
    <property type="evidence" value="ECO:0007669"/>
    <property type="project" value="UniProtKB-UniRule"/>
</dbReference>
<dbReference type="SUPFAM" id="SSF46689">
    <property type="entry name" value="Homeodomain-like"/>
    <property type="match status" value="1"/>
</dbReference>
<dbReference type="InterPro" id="IPR001647">
    <property type="entry name" value="HTH_TetR"/>
</dbReference>
<evidence type="ECO:0000313" key="5">
    <source>
        <dbReference type="EMBL" id="ACA38741.1"/>
    </source>
</evidence>
<dbReference type="Gene3D" id="1.10.357.10">
    <property type="entry name" value="Tetracycline Repressor, domain 2"/>
    <property type="match status" value="1"/>
</dbReference>
<sequence length="209" mass="24174">MESMARGRKFNSNGERSKQLLLEKAIELFSDKGYHHTKISDIVKAANVTQPTFYLYFKSKDALYNDLNLQFQSGFFEAMNSKSSDSMANGLEAFISILEQKLSKLFLYIIENPKLSKIGFIESKQAILVKSQLTQELIHLIYLHDCDKDLQRYRVDIKILIDSLVGSMERLILTNLLEQKRLPAELANDIVQLYFWKTEEIIQKSSHQS</sequence>
<evidence type="ECO:0000256" key="3">
    <source>
        <dbReference type="PROSITE-ProRule" id="PRU00335"/>
    </source>
</evidence>
<dbReference type="AlphaFoldDB" id="B1HN24"/>
<evidence type="ECO:0000256" key="1">
    <source>
        <dbReference type="ARBA" id="ARBA00022491"/>
    </source>
</evidence>
<dbReference type="PROSITE" id="PS50977">
    <property type="entry name" value="HTH_TETR_2"/>
    <property type="match status" value="1"/>
</dbReference>
<dbReference type="PANTHER" id="PTHR43479">
    <property type="entry name" value="ACREF/ENVCD OPERON REPRESSOR-RELATED"/>
    <property type="match status" value="1"/>
</dbReference>
<name>B1HN24_LYSSC</name>
<dbReference type="Pfam" id="PF00440">
    <property type="entry name" value="TetR_N"/>
    <property type="match status" value="1"/>
</dbReference>
<evidence type="ECO:0000256" key="2">
    <source>
        <dbReference type="ARBA" id="ARBA00023125"/>
    </source>
</evidence>
<feature type="DNA-binding region" description="H-T-H motif" evidence="3">
    <location>
        <begin position="38"/>
        <end position="57"/>
    </location>
</feature>
<keyword evidence="2 3" id="KW-0238">DNA-binding</keyword>
<organism evidence="5 6">
    <name type="scientific">Lysinibacillus sphaericus (strain C3-41)</name>
    <dbReference type="NCBI Taxonomy" id="444177"/>
    <lineage>
        <taxon>Bacteria</taxon>
        <taxon>Bacillati</taxon>
        <taxon>Bacillota</taxon>
        <taxon>Bacilli</taxon>
        <taxon>Bacillales</taxon>
        <taxon>Bacillaceae</taxon>
        <taxon>Lysinibacillus</taxon>
    </lineage>
</organism>
<dbReference type="InterPro" id="IPR009057">
    <property type="entry name" value="Homeodomain-like_sf"/>
</dbReference>
<keyword evidence="1" id="KW-0678">Repressor</keyword>
<protein>
    <submittedName>
        <fullName evidence="5">YdgC</fullName>
    </submittedName>
</protein>
<dbReference type="Proteomes" id="UP000002164">
    <property type="component" value="Chromosome"/>
</dbReference>
<evidence type="ECO:0000313" key="6">
    <source>
        <dbReference type="Proteomes" id="UP000002164"/>
    </source>
</evidence>
<dbReference type="PRINTS" id="PR00455">
    <property type="entry name" value="HTHTETR"/>
</dbReference>
<dbReference type="InterPro" id="IPR050624">
    <property type="entry name" value="HTH-type_Tx_Regulator"/>
</dbReference>
<accession>B1HN24</accession>
<dbReference type="HOGENOM" id="CLU_069356_12_6_9"/>
<dbReference type="EnsemblBacteria" id="ACA38741">
    <property type="protein sequence ID" value="ACA38741"/>
    <property type="gene ID" value="Bsph_1131"/>
</dbReference>
<dbReference type="KEGG" id="lsp:Bsph_1131"/>